<gene>
    <name evidence="1" type="ORF">SAMN05660772_02365</name>
</gene>
<organism evidence="1 2">
    <name type="scientific">Pasteurella testudinis DSM 23072</name>
    <dbReference type="NCBI Taxonomy" id="1122938"/>
    <lineage>
        <taxon>Bacteria</taxon>
        <taxon>Pseudomonadati</taxon>
        <taxon>Pseudomonadota</taxon>
        <taxon>Gammaproteobacteria</taxon>
        <taxon>Pasteurellales</taxon>
        <taxon>Pasteurellaceae</taxon>
        <taxon>Pasteurella</taxon>
    </lineage>
</organism>
<dbReference type="InterPro" id="IPR007413">
    <property type="entry name" value="YcjX-like"/>
</dbReference>
<protein>
    <recommendedName>
        <fullName evidence="3">YcjX family protein</fullName>
    </recommendedName>
</protein>
<dbReference type="STRING" id="1122938.SAMN05660772_02365"/>
<dbReference type="Pfam" id="PF04317">
    <property type="entry name" value="DUF463"/>
    <property type="match status" value="1"/>
</dbReference>
<dbReference type="PANTHER" id="PTHR38605">
    <property type="entry name" value="ATPASE-RELATED"/>
    <property type="match status" value="1"/>
</dbReference>
<sequence length="476" mass="55103">MLNSIQQTIRHGIKHELNDWVNRGFDRTLRLAVTGLSQSGKTAFITSLVNQLLTLDRYDNSHLPLFAAARNKQILAVKRVDQENWSIPRFDYEANLACLKQDPPVWPQSTRGVGEIRLAIRFRRGSGLMRHLKQEGTLYLDIFDYPGEWLLDLPLLETDFKQWSQSLQKLHFGVRQELAQAWQQQVATLDLSQKADEEVLARLSKSYTKYLFACKAQGLQFIQPGHFVLPGEYAGAPALQFFPLLHLSEEQWQDLAQKSGRDSYFNLLNKRYRYYREKIVKRFYEKYFSKFDRQIILADCLTPLNYSQQAFNETKESLRQLFKNFHYGNRSLLHRLFSPQIDKLLFVASKADHVTADQLPNLISLMRQLVQEGGQHVNFVGVKNEYSAIASIQATKPVLVKDNGQMIKALQGIRSRDRKPVTVFPGSVPARLPNADFWQQNGFEFDQFEPQPLEGERIPHLRMDTVLQFLLGDKLD</sequence>
<evidence type="ECO:0000313" key="2">
    <source>
        <dbReference type="Proteomes" id="UP000192408"/>
    </source>
</evidence>
<dbReference type="EMBL" id="FWWV01000016">
    <property type="protein sequence ID" value="SMB84841.1"/>
    <property type="molecule type" value="Genomic_DNA"/>
</dbReference>
<dbReference type="PIRSF" id="PIRSF019381">
    <property type="entry name" value="YcjX"/>
    <property type="match status" value="1"/>
</dbReference>
<evidence type="ECO:0008006" key="3">
    <source>
        <dbReference type="Google" id="ProtNLM"/>
    </source>
</evidence>
<reference evidence="2" key="1">
    <citation type="submission" date="2017-04" db="EMBL/GenBank/DDBJ databases">
        <authorList>
            <person name="Varghese N."/>
            <person name="Submissions S."/>
        </authorList>
    </citation>
    <scope>NUCLEOTIDE SEQUENCE [LARGE SCALE GENOMIC DNA]</scope>
    <source>
        <strain evidence="2">DSM 23072</strain>
    </source>
</reference>
<keyword evidence="2" id="KW-1185">Reference proteome</keyword>
<accession>A0A1W1UVN5</accession>
<dbReference type="Proteomes" id="UP000192408">
    <property type="component" value="Unassembled WGS sequence"/>
</dbReference>
<evidence type="ECO:0000313" key="1">
    <source>
        <dbReference type="EMBL" id="SMB84841.1"/>
    </source>
</evidence>
<dbReference type="AlphaFoldDB" id="A0A1W1UVN5"/>
<name>A0A1W1UVN5_9PAST</name>
<proteinExistence type="predicted"/>
<dbReference type="PANTHER" id="PTHR38605:SF1">
    <property type="entry name" value="ATPASE"/>
    <property type="match status" value="1"/>
</dbReference>